<keyword evidence="4 11" id="KW-0328">Glycosyltransferase</keyword>
<evidence type="ECO:0000256" key="8">
    <source>
        <dbReference type="ARBA" id="ARBA00022989"/>
    </source>
</evidence>
<keyword evidence="6" id="KW-0812">Transmembrane</keyword>
<protein>
    <recommendedName>
        <fullName evidence="11">Alpha-1,3-glucosyltransferase</fullName>
        <ecNumber evidence="11">2.4.1.-</ecNumber>
    </recommendedName>
</protein>
<evidence type="ECO:0000256" key="10">
    <source>
        <dbReference type="ARBA" id="ARBA00047346"/>
    </source>
</evidence>
<keyword evidence="7 11" id="KW-0256">Endoplasmic reticulum</keyword>
<dbReference type="GO" id="GO:0006487">
    <property type="term" value="P:protein N-linked glycosylation"/>
    <property type="evidence" value="ECO:0007669"/>
    <property type="project" value="TreeGrafter"/>
</dbReference>
<evidence type="ECO:0000256" key="1">
    <source>
        <dbReference type="ARBA" id="ARBA00004477"/>
    </source>
</evidence>
<feature type="compositionally biased region" description="Polar residues" evidence="12">
    <location>
        <begin position="9"/>
        <end position="23"/>
    </location>
</feature>
<sequence>MKSKEKNGFATTRISNSPQTPSYSGLVELQPLSLISTDFEVHRNWLAITHSLPLAQWYYHAASEWTLDYPPFFAYAENALATIAVQLFNDPNPPMLQLTNLNHLDFTTRLFQRLSVIVS</sequence>
<dbReference type="PANTHER" id="PTHR12413:SF2">
    <property type="entry name" value="DOLICHYL PYROPHOSPHATE GLC1MAN9GLCNAC2 ALPHA-1,3-GLUCOSYLTRANSFERASE-RELATED"/>
    <property type="match status" value="1"/>
</dbReference>
<feature type="non-terminal residue" evidence="13">
    <location>
        <position position="119"/>
    </location>
</feature>
<comment type="pathway">
    <text evidence="2 11">Protein modification; protein glycosylation.</text>
</comment>
<reference evidence="13" key="1">
    <citation type="submission" date="2020-05" db="EMBL/GenBank/DDBJ databases">
        <title>Phylogenomic resolution of chytrid fungi.</title>
        <authorList>
            <person name="Stajich J.E."/>
            <person name="Amses K."/>
            <person name="Simmons R."/>
            <person name="Seto K."/>
            <person name="Myers J."/>
            <person name="Bonds A."/>
            <person name="Quandt C.A."/>
            <person name="Barry K."/>
            <person name="Liu P."/>
            <person name="Grigoriev I."/>
            <person name="Longcore J.E."/>
            <person name="James T.Y."/>
        </authorList>
    </citation>
    <scope>NUCLEOTIDE SEQUENCE</scope>
    <source>
        <strain evidence="13">JEL0513</strain>
    </source>
</reference>
<evidence type="ECO:0000256" key="6">
    <source>
        <dbReference type="ARBA" id="ARBA00022692"/>
    </source>
</evidence>
<dbReference type="PANTHER" id="PTHR12413">
    <property type="entry name" value="DOLICHYL GLYCOSYLTRANSFERASE"/>
    <property type="match status" value="1"/>
</dbReference>
<dbReference type="EMBL" id="JADGJH010002650">
    <property type="protein sequence ID" value="KAJ3095924.1"/>
    <property type="molecule type" value="Genomic_DNA"/>
</dbReference>
<dbReference type="GO" id="GO:0005789">
    <property type="term" value="C:endoplasmic reticulum membrane"/>
    <property type="evidence" value="ECO:0007669"/>
    <property type="project" value="UniProtKB-SubCell"/>
</dbReference>
<dbReference type="Pfam" id="PF03155">
    <property type="entry name" value="Alg6_Alg8"/>
    <property type="match status" value="1"/>
</dbReference>
<dbReference type="Proteomes" id="UP001211907">
    <property type="component" value="Unassembled WGS sequence"/>
</dbReference>
<dbReference type="InterPro" id="IPR004856">
    <property type="entry name" value="Glyco_trans_ALG6/ALG8"/>
</dbReference>
<comment type="subcellular location">
    <subcellularLocation>
        <location evidence="1 11">Endoplasmic reticulum membrane</location>
        <topology evidence="1 11">Multi-pass membrane protein</topology>
    </subcellularLocation>
</comment>
<evidence type="ECO:0000256" key="4">
    <source>
        <dbReference type="ARBA" id="ARBA00022676"/>
    </source>
</evidence>
<accession>A0AAD5X973</accession>
<comment type="caution">
    <text evidence="13">The sequence shown here is derived from an EMBL/GenBank/DDBJ whole genome shotgun (WGS) entry which is preliminary data.</text>
</comment>
<keyword evidence="5 11" id="KW-0808">Transferase</keyword>
<evidence type="ECO:0000256" key="7">
    <source>
        <dbReference type="ARBA" id="ARBA00022824"/>
    </source>
</evidence>
<evidence type="ECO:0000256" key="12">
    <source>
        <dbReference type="SAM" id="MobiDB-lite"/>
    </source>
</evidence>
<comment type="similarity">
    <text evidence="3 11">Belongs to the ALG6/ALG8 glucosyltransferase family.</text>
</comment>
<organism evidence="13 14">
    <name type="scientific">Physocladia obscura</name>
    <dbReference type="NCBI Taxonomy" id="109957"/>
    <lineage>
        <taxon>Eukaryota</taxon>
        <taxon>Fungi</taxon>
        <taxon>Fungi incertae sedis</taxon>
        <taxon>Chytridiomycota</taxon>
        <taxon>Chytridiomycota incertae sedis</taxon>
        <taxon>Chytridiomycetes</taxon>
        <taxon>Chytridiales</taxon>
        <taxon>Chytriomycetaceae</taxon>
        <taxon>Physocladia</taxon>
    </lineage>
</organism>
<evidence type="ECO:0000256" key="5">
    <source>
        <dbReference type="ARBA" id="ARBA00022679"/>
    </source>
</evidence>
<dbReference type="AlphaFoldDB" id="A0AAD5X973"/>
<keyword evidence="9" id="KW-0472">Membrane</keyword>
<dbReference type="GO" id="GO:0042283">
    <property type="term" value="F:dolichyl pyrophosphate Glc1Man9GlcNAc2 alpha-1,3-glucosyltransferase activity"/>
    <property type="evidence" value="ECO:0007669"/>
    <property type="project" value="UniProtKB-EC"/>
</dbReference>
<evidence type="ECO:0000313" key="13">
    <source>
        <dbReference type="EMBL" id="KAJ3095924.1"/>
    </source>
</evidence>
<dbReference type="EC" id="2.4.1.-" evidence="11"/>
<evidence type="ECO:0000256" key="11">
    <source>
        <dbReference type="RuleBase" id="RU363110"/>
    </source>
</evidence>
<name>A0AAD5X973_9FUNG</name>
<evidence type="ECO:0000256" key="9">
    <source>
        <dbReference type="ARBA" id="ARBA00023136"/>
    </source>
</evidence>
<proteinExistence type="inferred from homology"/>
<evidence type="ECO:0000313" key="14">
    <source>
        <dbReference type="Proteomes" id="UP001211907"/>
    </source>
</evidence>
<feature type="region of interest" description="Disordered" evidence="12">
    <location>
        <begin position="1"/>
        <end position="23"/>
    </location>
</feature>
<keyword evidence="14" id="KW-1185">Reference proteome</keyword>
<comment type="catalytic activity">
    <reaction evidence="10">
        <text>an alpha-D-Glc-(1-&gt;3)-alpha-D-Man-(1-&gt;2)-alpha-D-Man-(1-&gt;2)-alpha-D-Man-(1-&gt;3)-[alpha-D-Man-(1-&gt;2)-alpha-D-Man-(1-&gt;3)-[alpha-D-Man-(1-&gt;2)-alpha-D-Man-(1-&gt;6)]-alpha-D-Man-(1-&gt;6)]-beta-D-Man-(1-&gt;4)-beta-D-GlcNAc-(1-&gt;4)-alpha-D-GlcNAc-diphospho-di-trans,poly-cis-dolichol + a di-trans,poly-cis-dolichyl beta-D-glucosyl phosphate = an alpha-D-Glc-(1-&gt;3)-alpha-D-Glc-(1-&gt;3)-alpha-D-Man-(1-&gt;2)-alpha-D-Man-(1-&gt;2)-alpha-D-Man-(1-&gt;3)-[alpha-D-Man-(1-&gt;2)-alpha-D-Man-(1-&gt;3)-[alpha-D-Man-(1-&gt;2)-alpha-D-Man-(1-&gt;6)]-alpha-D-Man-(1-&gt;6)]-beta-D-Man-(1-&gt;4)-beta-D-GlcNAc-(1-&gt;4)-alpha-D-GlcNAc-diphospho-di-trans,poly-cis-dolichol + a di-trans,poly-cis-dolichyl phosphate + H(+)</text>
        <dbReference type="Rhea" id="RHEA:31307"/>
        <dbReference type="Rhea" id="RHEA-COMP:19498"/>
        <dbReference type="Rhea" id="RHEA-COMP:19502"/>
        <dbReference type="Rhea" id="RHEA-COMP:19521"/>
        <dbReference type="Rhea" id="RHEA-COMP:19522"/>
        <dbReference type="ChEBI" id="CHEBI:15378"/>
        <dbReference type="ChEBI" id="CHEBI:57525"/>
        <dbReference type="ChEBI" id="CHEBI:57683"/>
        <dbReference type="ChEBI" id="CHEBI:132521"/>
        <dbReference type="ChEBI" id="CHEBI:132522"/>
        <dbReference type="EC" id="2.4.1.265"/>
    </reaction>
    <physiologicalReaction direction="left-to-right" evidence="10">
        <dbReference type="Rhea" id="RHEA:31308"/>
    </physiologicalReaction>
</comment>
<evidence type="ECO:0000256" key="3">
    <source>
        <dbReference type="ARBA" id="ARBA00008715"/>
    </source>
</evidence>
<keyword evidence="8" id="KW-1133">Transmembrane helix</keyword>
<gene>
    <name evidence="13" type="primary">ALG8</name>
    <name evidence="13" type="ORF">HK100_005697</name>
</gene>
<evidence type="ECO:0000256" key="2">
    <source>
        <dbReference type="ARBA" id="ARBA00004922"/>
    </source>
</evidence>